<dbReference type="PANTHER" id="PTHR35895">
    <property type="entry name" value="CHROMOSOME 16, WHOLE GENOME SHOTGUN SEQUENCE"/>
    <property type="match status" value="1"/>
</dbReference>
<reference evidence="2 3" key="1">
    <citation type="journal article" date="2023" name="IMA Fungus">
        <title>Comparative genomic study of the Penicillium genus elucidates a diverse pangenome and 15 lateral gene transfer events.</title>
        <authorList>
            <person name="Petersen C."/>
            <person name="Sorensen T."/>
            <person name="Nielsen M.R."/>
            <person name="Sondergaard T.E."/>
            <person name="Sorensen J.L."/>
            <person name="Fitzpatrick D.A."/>
            <person name="Frisvad J.C."/>
            <person name="Nielsen K.L."/>
        </authorList>
    </citation>
    <scope>NUCLEOTIDE SEQUENCE [LARGE SCALE GENOMIC DNA]</scope>
    <source>
        <strain evidence="2 3">IBT 29057</strain>
    </source>
</reference>
<gene>
    <name evidence="2" type="ORF">N7450_008313</name>
</gene>
<keyword evidence="1" id="KW-0472">Membrane</keyword>
<sequence length="400" mass="44221">MVNEKNEFVIGFNRNISTLTSKHDGDVSGGNQWGEIVHEEDIGSSEKTTWRENKTRVLKKHWKRFWCCYLVAIVIFLAIFLPIFFLIAIPAIGQRIVDNTDLPIYGAEILDPKPNRISFTLHTSLKVPAGLRIHTDPLDLNLFNADTAPTEPYISVSLPAYNLKGKTDMTVSQNDTKILNQPEFIDTLTNAVYNDKFTLSAKGSTVGHLGKLKARLTLNKNVELQGLDKLRGFSIESARLLMSKDDNGDNILGTAILPNHSVFTFALGNVTLNLKSSDLVVGQATIQDVLLRPGDNKVSLRGILNMGFILENLEDIMEYQEEALRNGEIELSASGNSTTYNGVHIEYYEKVLNNLTLTTRVSILAVLGDTLQGLLDDSNSSIGDTLRNLTGKLGNTTLSK</sequence>
<keyword evidence="1" id="KW-0812">Transmembrane</keyword>
<comment type="caution">
    <text evidence="2">The sequence shown here is derived from an EMBL/GenBank/DDBJ whole genome shotgun (WGS) entry which is preliminary data.</text>
</comment>
<dbReference type="PANTHER" id="PTHR35895:SF2">
    <property type="match status" value="1"/>
</dbReference>
<proteinExistence type="predicted"/>
<organism evidence="2 3">
    <name type="scientific">Penicillium hetheringtonii</name>
    <dbReference type="NCBI Taxonomy" id="911720"/>
    <lineage>
        <taxon>Eukaryota</taxon>
        <taxon>Fungi</taxon>
        <taxon>Dikarya</taxon>
        <taxon>Ascomycota</taxon>
        <taxon>Pezizomycotina</taxon>
        <taxon>Eurotiomycetes</taxon>
        <taxon>Eurotiomycetidae</taxon>
        <taxon>Eurotiales</taxon>
        <taxon>Aspergillaceae</taxon>
        <taxon>Penicillium</taxon>
    </lineage>
</organism>
<dbReference type="EMBL" id="JAQJAC010000008">
    <property type="protein sequence ID" value="KAJ5574414.1"/>
    <property type="molecule type" value="Genomic_DNA"/>
</dbReference>
<dbReference type="Proteomes" id="UP001216150">
    <property type="component" value="Unassembled WGS sequence"/>
</dbReference>
<evidence type="ECO:0000313" key="3">
    <source>
        <dbReference type="Proteomes" id="UP001216150"/>
    </source>
</evidence>
<evidence type="ECO:0000256" key="1">
    <source>
        <dbReference type="SAM" id="Phobius"/>
    </source>
</evidence>
<protein>
    <submittedName>
        <fullName evidence="2">Uncharacterized protein</fullName>
    </submittedName>
</protein>
<evidence type="ECO:0000313" key="2">
    <source>
        <dbReference type="EMBL" id="KAJ5574414.1"/>
    </source>
</evidence>
<dbReference type="InterPro" id="IPR022185">
    <property type="entry name" value="DUF3712"/>
</dbReference>
<name>A0AAD6DCQ5_9EURO</name>
<keyword evidence="1" id="KW-1133">Transmembrane helix</keyword>
<dbReference type="GO" id="GO:0000329">
    <property type="term" value="C:fungal-type vacuole membrane"/>
    <property type="evidence" value="ECO:0007669"/>
    <property type="project" value="InterPro"/>
</dbReference>
<dbReference type="AlphaFoldDB" id="A0AAD6DCQ5"/>
<dbReference type="Pfam" id="PF12505">
    <property type="entry name" value="DUF3712"/>
    <property type="match status" value="1"/>
</dbReference>
<dbReference type="InterPro" id="IPR046368">
    <property type="entry name" value="Tag1"/>
</dbReference>
<accession>A0AAD6DCQ5</accession>
<keyword evidence="3" id="KW-1185">Reference proteome</keyword>
<feature type="transmembrane region" description="Helical" evidence="1">
    <location>
        <begin position="66"/>
        <end position="89"/>
    </location>
</feature>